<dbReference type="FunFam" id="2.30.30.40:FF:000006">
    <property type="entry name" value="RIMS-binding protein 2 isoform X1"/>
    <property type="match status" value="1"/>
</dbReference>
<dbReference type="Gene3D" id="2.60.40.10">
    <property type="entry name" value="Immunoglobulins"/>
    <property type="match status" value="2"/>
</dbReference>
<keyword evidence="17" id="KW-1185">Reference proteome</keyword>
<evidence type="ECO:0000259" key="15">
    <source>
        <dbReference type="PROSITE" id="PS50853"/>
    </source>
</evidence>
<keyword evidence="3 11" id="KW-0728">SH3 domain</keyword>
<name>A0A7K6EDN5_9PASS</name>
<dbReference type="PRINTS" id="PR00452">
    <property type="entry name" value="SH3DOMAIN"/>
</dbReference>
<evidence type="ECO:0000256" key="8">
    <source>
        <dbReference type="ARBA" id="ARBA00034103"/>
    </source>
</evidence>
<dbReference type="InterPro" id="IPR035755">
    <property type="entry name" value="RIM-BP_SH3_3"/>
</dbReference>
<evidence type="ECO:0000256" key="13">
    <source>
        <dbReference type="SAM" id="MobiDB-lite"/>
    </source>
</evidence>
<dbReference type="PROSITE" id="PS50853">
    <property type="entry name" value="FN3"/>
    <property type="match status" value="1"/>
</dbReference>
<feature type="compositionally biased region" description="Polar residues" evidence="13">
    <location>
        <begin position="877"/>
        <end position="886"/>
    </location>
</feature>
<feature type="non-terminal residue" evidence="16">
    <location>
        <position position="1"/>
    </location>
</feature>
<keyword evidence="12" id="KW-0175">Coiled coil</keyword>
<dbReference type="Gene3D" id="2.30.30.40">
    <property type="entry name" value="SH3 Domains"/>
    <property type="match status" value="3"/>
</dbReference>
<feature type="non-terminal residue" evidence="16">
    <location>
        <position position="1313"/>
    </location>
</feature>
<dbReference type="PANTHER" id="PTHR14234">
    <property type="entry name" value="RIM BINDING PROTEIN-RELATED"/>
    <property type="match status" value="1"/>
</dbReference>
<feature type="region of interest" description="Disordered" evidence="13">
    <location>
        <begin position="967"/>
        <end position="1111"/>
    </location>
</feature>
<dbReference type="InterPro" id="IPR036116">
    <property type="entry name" value="FN3_sf"/>
</dbReference>
<dbReference type="Pfam" id="PF07653">
    <property type="entry name" value="SH3_2"/>
    <property type="match status" value="2"/>
</dbReference>
<evidence type="ECO:0000256" key="10">
    <source>
        <dbReference type="ARBA" id="ARBA00068024"/>
    </source>
</evidence>
<comment type="caution">
    <text evidence="16">The sequence shown here is derived from an EMBL/GenBank/DDBJ whole genome shotgun (WGS) entry which is preliminary data.</text>
</comment>
<feature type="domain" description="Fibronectin type-III" evidence="15">
    <location>
        <begin position="507"/>
        <end position="608"/>
    </location>
</feature>
<feature type="domain" description="SH3" evidence="14">
    <location>
        <begin position="1218"/>
        <end position="1285"/>
    </location>
</feature>
<evidence type="ECO:0000256" key="12">
    <source>
        <dbReference type="SAM" id="Coils"/>
    </source>
</evidence>
<feature type="compositionally biased region" description="Acidic residues" evidence="13">
    <location>
        <begin position="1101"/>
        <end position="1111"/>
    </location>
</feature>
<evidence type="ECO:0000259" key="14">
    <source>
        <dbReference type="PROSITE" id="PS50002"/>
    </source>
</evidence>
<dbReference type="SMART" id="SM00060">
    <property type="entry name" value="FN3"/>
    <property type="match status" value="3"/>
</dbReference>
<dbReference type="CDD" id="cd12012">
    <property type="entry name" value="SH3_RIM-BP_2"/>
    <property type="match status" value="1"/>
</dbReference>
<evidence type="ECO:0000256" key="2">
    <source>
        <dbReference type="ARBA" id="ARBA00010749"/>
    </source>
</evidence>
<dbReference type="GO" id="GO:0005886">
    <property type="term" value="C:plasma membrane"/>
    <property type="evidence" value="ECO:0007669"/>
    <property type="project" value="UniProtKB-SubCell"/>
</dbReference>
<dbReference type="EMBL" id="VZRM01004347">
    <property type="protein sequence ID" value="NWV37083.1"/>
    <property type="molecule type" value="Genomic_DNA"/>
</dbReference>
<comment type="subcellular location">
    <subcellularLocation>
        <location evidence="1">Cell membrane</location>
    </subcellularLocation>
    <subcellularLocation>
        <location evidence="8">Synapse</location>
    </subcellularLocation>
</comment>
<evidence type="ECO:0000313" key="17">
    <source>
        <dbReference type="Proteomes" id="UP000575029"/>
    </source>
</evidence>
<keyword evidence="7" id="KW-0472">Membrane</keyword>
<dbReference type="GO" id="GO:0007274">
    <property type="term" value="P:neuromuscular synaptic transmission"/>
    <property type="evidence" value="ECO:0007669"/>
    <property type="project" value="TreeGrafter"/>
</dbReference>
<dbReference type="SMART" id="SM00326">
    <property type="entry name" value="SH3"/>
    <property type="match status" value="3"/>
</dbReference>
<feature type="compositionally biased region" description="Basic and acidic residues" evidence="13">
    <location>
        <begin position="759"/>
        <end position="770"/>
    </location>
</feature>
<feature type="region of interest" description="Disordered" evidence="13">
    <location>
        <begin position="868"/>
        <end position="893"/>
    </location>
</feature>
<dbReference type="PROSITE" id="PS50002">
    <property type="entry name" value="SH3"/>
    <property type="match status" value="3"/>
</dbReference>
<reference evidence="16 17" key="1">
    <citation type="submission" date="2019-09" db="EMBL/GenBank/DDBJ databases">
        <title>Bird 10,000 Genomes (B10K) Project - Family phase.</title>
        <authorList>
            <person name="Zhang G."/>
        </authorList>
    </citation>
    <scope>NUCLEOTIDE SEQUENCE [LARGE SCALE GENOMIC DNA]</scope>
    <source>
        <strain evidence="16">B10K-DU-029-50</strain>
        <tissue evidence="16">Heart</tissue>
    </source>
</reference>
<feature type="domain" description="SH3" evidence="14">
    <location>
        <begin position="1114"/>
        <end position="1182"/>
    </location>
</feature>
<evidence type="ECO:0000256" key="6">
    <source>
        <dbReference type="ARBA" id="ARBA00023018"/>
    </source>
</evidence>
<dbReference type="FunFam" id="2.30.30.40:FF:000023">
    <property type="entry name" value="RIMS-binding protein 2 isoform F"/>
    <property type="match status" value="1"/>
</dbReference>
<evidence type="ECO:0000313" key="16">
    <source>
        <dbReference type="EMBL" id="NWV37083.1"/>
    </source>
</evidence>
<keyword evidence="5" id="KW-0677">Repeat</keyword>
<dbReference type="InterPro" id="IPR003961">
    <property type="entry name" value="FN3_dom"/>
</dbReference>
<feature type="compositionally biased region" description="Pro residues" evidence="13">
    <location>
        <begin position="605"/>
        <end position="618"/>
    </location>
</feature>
<organism evidence="16 17">
    <name type="scientific">Grantiella picta</name>
    <dbReference type="NCBI Taxonomy" id="266360"/>
    <lineage>
        <taxon>Eukaryota</taxon>
        <taxon>Metazoa</taxon>
        <taxon>Chordata</taxon>
        <taxon>Craniata</taxon>
        <taxon>Vertebrata</taxon>
        <taxon>Euteleostomi</taxon>
        <taxon>Archelosauria</taxon>
        <taxon>Archosauria</taxon>
        <taxon>Dinosauria</taxon>
        <taxon>Saurischia</taxon>
        <taxon>Theropoda</taxon>
        <taxon>Coelurosauria</taxon>
        <taxon>Aves</taxon>
        <taxon>Neognathae</taxon>
        <taxon>Neoaves</taxon>
        <taxon>Telluraves</taxon>
        <taxon>Australaves</taxon>
        <taxon>Passeriformes</taxon>
        <taxon>Meliphagoidea</taxon>
        <taxon>Meliphagidae</taxon>
        <taxon>Grantiella</taxon>
    </lineage>
</organism>
<feature type="coiled-coil region" evidence="12">
    <location>
        <begin position="1"/>
        <end position="74"/>
    </location>
</feature>
<dbReference type="SUPFAM" id="SSF49265">
    <property type="entry name" value="Fibronectin type III"/>
    <property type="match status" value="2"/>
</dbReference>
<feature type="compositionally biased region" description="Basic and acidic residues" evidence="13">
    <location>
        <begin position="694"/>
        <end position="714"/>
    </location>
</feature>
<dbReference type="PANTHER" id="PTHR14234:SF18">
    <property type="entry name" value="RIMS-BINDING PROTEIN 2"/>
    <property type="match status" value="1"/>
</dbReference>
<dbReference type="InterPro" id="IPR040325">
    <property type="entry name" value="RIMBP1/2/3"/>
</dbReference>
<evidence type="ECO:0000256" key="9">
    <source>
        <dbReference type="ARBA" id="ARBA00054159"/>
    </source>
</evidence>
<dbReference type="Pfam" id="PF00041">
    <property type="entry name" value="fn3"/>
    <property type="match status" value="1"/>
</dbReference>
<gene>
    <name evidence="16" type="primary">Rimbp2</name>
    <name evidence="16" type="ORF">GRAPIC_R11668</name>
</gene>
<dbReference type="FunFam" id="2.60.40.10:FF:000072">
    <property type="entry name" value="RIMS-binding protein 2 isoform X1"/>
    <property type="match status" value="1"/>
</dbReference>
<dbReference type="InterPro" id="IPR057884">
    <property type="entry name" value="FN3_RIM-BP1/2/3"/>
</dbReference>
<dbReference type="CDD" id="cd12014">
    <property type="entry name" value="SH3_RIM-BP_1"/>
    <property type="match status" value="1"/>
</dbReference>
<accession>A0A7K6EDN5</accession>
<dbReference type="Pfam" id="PF14604">
    <property type="entry name" value="SH3_9"/>
    <property type="match status" value="1"/>
</dbReference>
<dbReference type="Proteomes" id="UP000575029">
    <property type="component" value="Unassembled WGS sequence"/>
</dbReference>
<dbReference type="InterPro" id="IPR013783">
    <property type="entry name" value="Ig-like_fold"/>
</dbReference>
<dbReference type="InterPro" id="IPR035753">
    <property type="entry name" value="RIM-BP_SH3_2"/>
</dbReference>
<feature type="compositionally biased region" description="Low complexity" evidence="13">
    <location>
        <begin position="1029"/>
        <end position="1039"/>
    </location>
</feature>
<sequence length="1313" mass="145934">MREAAERRQQLELEHEQALAVLNAKQQEIELLQKAQVEAKKEHEGAVQLLEAKVRELEEKCRTQSEQFNLLSRELERFRQQAGKIDLLSTTALASSDLSASPGKSLSQLMNGIATSIGKGHESPAGSRCVISEFIRPLQISGDKPEQLSVKPTFLSKARAATPRCRFDSDMDNDQNSNTSKQRYSGKVHLCIARYSYNPFDGPNENPEAELPLTAGKYLYVYGDMDEDGFYEGELLDGQRGLVPSNFVDFVQDNETRLSSTLSSEQDQNFINRSGPTLEGDLLEISPPSHIDSSVLSNGAGTLDVNIDEIGEDIVPYPRKITLIKQLAKSVIVGWEPPVVPPGWGTVSSYNVLVDREIRMNVALGSRTKALIEKLNISSCTYRISIQSITNKGNSDELQCTLLVGKDVIVAPSNLRVDNITQISAELSWLPTNSNYSHVIFLNEEEFDIVKAASYKYHFFNLKPNMAYKVKVMAKPHQMPWQLPLEQREKKEAFVEFSTLPAGPPAPPQEVAVRAGSTPGTVQVSWKPPTLTATGTSHGASVTGYGVYAKGQRVAEVIFPAAESTQVELLRLRSLDAREVTVRTLSAQGDSVDSCAAAIPLDLLVPPPPHPRTAPKPKPLASAGAPETKEEHLGPHVRRDESWEQTRSLSPAHGHMLEPPHFHGPPQGRRSPSPNRILPQPQGTPVPNTVAKAMAREAAQRVAESNRMERRSVFSERSSAQYANSDEEEDGYDSPKVKRRGASVDDFLKGSELGKQPHYSHDEYHTESSRGSDLSDILEEDEEELYSEMQLDEGGRRRVSLTSHGTLKEYDKNKTTEATFWEQPDFSQQIHHSKRLFSIPEVAEEDGEYSELLYKQGLGMPYKKNPRIARDPRASRPYNQEQQQHSPWLPAKPRTAGLEEFWAEEKGWRSSRSLSRSPDSGLDCGSEEEECRFSFRQPWDATPCCSCCAQPAPCGCRRSARPLLGRRKTLTRQSSIEEDFGEFGAPLAEPRSEQSKPSHERKHEMQKCPRADRLANEEVQGGWRSDPKAAGSRAAAGLAKPSHRDAQDSLLLGNPASAGRPDRVEHAGRRSHGSAVPQRSRPVLVPSMDGYGGHDHLSPDLYEESETDPGTEDLSTRIFVALFDYDPLTMSPNPDAAEEELPFKEGQIIKVYGDKDADGFYRGETCARVGLIPCNMVSEIQADDEEMMDQLLKQGFLPLNTPIEKIAERSRRGGRQPLSTRRMVALYDYDPRESSPNVDVEAELTFCTGDIITVFGEIDEDGFYYGELNGQKGLVPSNFLEEVPDDVEVFLSDAPSRYHDTPVRSKAKRVSNP</sequence>
<dbReference type="InterPro" id="IPR036028">
    <property type="entry name" value="SH3-like_dom_sf"/>
</dbReference>
<feature type="region of interest" description="Disordered" evidence="13">
    <location>
        <begin position="603"/>
        <end position="779"/>
    </location>
</feature>
<feature type="compositionally biased region" description="Basic and acidic residues" evidence="13">
    <location>
        <begin position="990"/>
        <end position="1016"/>
    </location>
</feature>
<dbReference type="CDD" id="cd12013">
    <property type="entry name" value="SH3_RIM-BP_3"/>
    <property type="match status" value="1"/>
</dbReference>
<feature type="domain" description="SH3" evidence="14">
    <location>
        <begin position="186"/>
        <end position="253"/>
    </location>
</feature>
<proteinExistence type="inferred from homology"/>
<comment type="similarity">
    <text evidence="2">Belongs to the RIMBP family.</text>
</comment>
<dbReference type="CDD" id="cd00063">
    <property type="entry name" value="FN3"/>
    <property type="match status" value="3"/>
</dbReference>
<feature type="compositionally biased region" description="Polar residues" evidence="13">
    <location>
        <begin position="715"/>
        <end position="724"/>
    </location>
</feature>
<evidence type="ECO:0000256" key="7">
    <source>
        <dbReference type="ARBA" id="ARBA00023136"/>
    </source>
</evidence>
<dbReference type="InterPro" id="IPR001452">
    <property type="entry name" value="SH3_domain"/>
</dbReference>
<evidence type="ECO:0000256" key="11">
    <source>
        <dbReference type="PROSITE-ProRule" id="PRU00192"/>
    </source>
</evidence>
<evidence type="ECO:0000256" key="4">
    <source>
        <dbReference type="ARBA" id="ARBA00022475"/>
    </source>
</evidence>
<dbReference type="SUPFAM" id="SSF50044">
    <property type="entry name" value="SH3-domain"/>
    <property type="match status" value="3"/>
</dbReference>
<keyword evidence="4" id="KW-1003">Cell membrane</keyword>
<dbReference type="FunFam" id="2.30.30.40:FF:000016">
    <property type="entry name" value="RIMS-binding protein 2 isoform X2"/>
    <property type="match status" value="1"/>
</dbReference>
<evidence type="ECO:0000256" key="5">
    <source>
        <dbReference type="ARBA" id="ARBA00022737"/>
    </source>
</evidence>
<comment type="function">
    <text evidence="9">Plays a role in the synaptic transmission as bifunctional linker that interacts simultaneously with RIMS1, RIMS2, CACNA1D and CACNA1B.</text>
</comment>
<dbReference type="Pfam" id="PF25523">
    <property type="entry name" value="Ig_RIMBP2"/>
    <property type="match status" value="1"/>
</dbReference>
<keyword evidence="6" id="KW-0770">Synapse</keyword>
<feature type="compositionally biased region" description="Basic and acidic residues" evidence="13">
    <location>
        <begin position="627"/>
        <end position="644"/>
    </location>
</feature>
<evidence type="ECO:0000256" key="1">
    <source>
        <dbReference type="ARBA" id="ARBA00004236"/>
    </source>
</evidence>
<evidence type="ECO:0000256" key="3">
    <source>
        <dbReference type="ARBA" id="ARBA00022443"/>
    </source>
</evidence>
<dbReference type="GO" id="GO:0045202">
    <property type="term" value="C:synapse"/>
    <property type="evidence" value="ECO:0007669"/>
    <property type="project" value="UniProtKB-SubCell"/>
</dbReference>
<protein>
    <recommendedName>
        <fullName evidence="10">RIMS-binding protein 2</fullName>
    </recommendedName>
</protein>
<dbReference type="FunFam" id="2.60.40.10:FF:000643">
    <property type="entry name" value="RIMS-binding protein 2 isoform X1"/>
    <property type="match status" value="1"/>
</dbReference>